<organism evidence="1 2">
    <name type="scientific">Desulfitobacterium dichloroeliminans (strain LMG P-21439 / DCA1)</name>
    <dbReference type="NCBI Taxonomy" id="871963"/>
    <lineage>
        <taxon>Bacteria</taxon>
        <taxon>Bacillati</taxon>
        <taxon>Bacillota</taxon>
        <taxon>Clostridia</taxon>
        <taxon>Eubacteriales</taxon>
        <taxon>Desulfitobacteriaceae</taxon>
        <taxon>Desulfitobacterium</taxon>
    </lineage>
</organism>
<sequence length="45" mass="5335">MFLVTWIESEEVNYRLVMKHELSSFIAIHCINSLDNHLMVQELNS</sequence>
<evidence type="ECO:0000313" key="1">
    <source>
        <dbReference type="EMBL" id="AGA69325.1"/>
    </source>
</evidence>
<dbReference type="Proteomes" id="UP000010797">
    <property type="component" value="Chromosome"/>
</dbReference>
<reference evidence="2" key="1">
    <citation type="submission" date="2012-02" db="EMBL/GenBank/DDBJ databases">
        <title>Complete sequence of Desulfitobacterium dichloroeliminans LMG P-21439.</title>
        <authorList>
            <person name="Lucas S."/>
            <person name="Han J."/>
            <person name="Lapidus A."/>
            <person name="Cheng J.-F."/>
            <person name="Goodwin L."/>
            <person name="Pitluck S."/>
            <person name="Peters L."/>
            <person name="Ovchinnikova G."/>
            <person name="Teshima H."/>
            <person name="Detter J.C."/>
            <person name="Han C."/>
            <person name="Tapia R."/>
            <person name="Land M."/>
            <person name="Hauser L."/>
            <person name="Kyrpides N."/>
            <person name="Ivanova N."/>
            <person name="Pagani I."/>
            <person name="Kruse T."/>
            <person name="de Vos W.M."/>
            <person name="Boon N."/>
            <person name="Smidt H."/>
            <person name="Woyke T."/>
        </authorList>
    </citation>
    <scope>NUCLEOTIDE SEQUENCE [LARGE SCALE GENOMIC DNA]</scope>
    <source>
        <strain evidence="2">LMG P-21439 / DCA1</strain>
    </source>
</reference>
<dbReference type="RefSeq" id="WP_015262312.1">
    <property type="nucleotide sequence ID" value="NC_019903.1"/>
</dbReference>
<proteinExistence type="predicted"/>
<protein>
    <submittedName>
        <fullName evidence="1">Uncharacterized protein</fullName>
    </submittedName>
</protein>
<name>L0F8G2_DESDL</name>
<evidence type="ECO:0000313" key="2">
    <source>
        <dbReference type="Proteomes" id="UP000010797"/>
    </source>
</evidence>
<accession>L0F8G2</accession>
<dbReference type="EMBL" id="CP003344">
    <property type="protein sequence ID" value="AGA69325.1"/>
    <property type="molecule type" value="Genomic_DNA"/>
</dbReference>
<dbReference type="KEGG" id="ddl:Desdi_1876"/>
<dbReference type="HOGENOM" id="CLU_216280_0_0_9"/>
<dbReference type="STRING" id="871963.Desdi_1876"/>
<keyword evidence="2" id="KW-1185">Reference proteome</keyword>
<gene>
    <name evidence="1" type="ordered locus">Desdi_1876</name>
</gene>
<dbReference type="AlphaFoldDB" id="L0F8G2"/>